<evidence type="ECO:0008006" key="2">
    <source>
        <dbReference type="Google" id="ProtNLM"/>
    </source>
</evidence>
<dbReference type="InterPro" id="IPR006439">
    <property type="entry name" value="HAD-SF_hydro_IA"/>
</dbReference>
<dbReference type="InterPro" id="IPR023214">
    <property type="entry name" value="HAD_sf"/>
</dbReference>
<dbReference type="EMBL" id="HBEV01012229">
    <property type="protein sequence ID" value="CAD8592112.1"/>
    <property type="molecule type" value="Transcribed_RNA"/>
</dbReference>
<dbReference type="SFLD" id="SFLDS00003">
    <property type="entry name" value="Haloacid_Dehalogenase"/>
    <property type="match status" value="1"/>
</dbReference>
<name>A0A7S0PUR6_MICPS</name>
<gene>
    <name evidence="1" type="ORF">MSP1404_LOCUS9516</name>
</gene>
<dbReference type="PANTHER" id="PTHR47438">
    <property type="entry name" value="PHOSPHATE METABOLISM PROTEIN 8-RELATED"/>
    <property type="match status" value="1"/>
</dbReference>
<dbReference type="GO" id="GO:0008252">
    <property type="term" value="F:nucleotidase activity"/>
    <property type="evidence" value="ECO:0007669"/>
    <property type="project" value="TreeGrafter"/>
</dbReference>
<proteinExistence type="predicted"/>
<dbReference type="GO" id="GO:0006206">
    <property type="term" value="P:pyrimidine nucleobase metabolic process"/>
    <property type="evidence" value="ECO:0007669"/>
    <property type="project" value="TreeGrafter"/>
</dbReference>
<dbReference type="NCBIfam" id="TIGR01509">
    <property type="entry name" value="HAD-SF-IA-v3"/>
    <property type="match status" value="1"/>
</dbReference>
<protein>
    <recommendedName>
        <fullName evidence="2">Pyrimidine 5-nucleotidase</fullName>
    </recommendedName>
</protein>
<dbReference type="InterPro" id="IPR052791">
    <property type="entry name" value="SSM1_domain"/>
</dbReference>
<sequence length="281" mass="30912">MIRGVVDRALPISRQLIGAHSASTARVARRAPTRAAAMPAPAGTDAMSGFKPAVIFFDCDDCLYKNDWKVANMLTRKIESFCAERLQMKEGYAYELYKKWGTCLRGMQQEGILNCPELLEEYLEYSHDIPLHEHIGPDPELRAMLQSLDPSIPRWVFTASIEPHARRCLELLGVADMFEGIIDVRAVDWVTKHDADAYAAAMRIAGVADPNACLFLDDSTSNVRAAKKVGWRTVLVGTHARDCGSKIECDEADVIVDRVHSLIDVAPGLFVGDVAPAKAGV</sequence>
<dbReference type="SFLD" id="SFLDG01129">
    <property type="entry name" value="C1.5:_HAD__Beta-PGM__Phosphata"/>
    <property type="match status" value="1"/>
</dbReference>
<evidence type="ECO:0000313" key="1">
    <source>
        <dbReference type="EMBL" id="CAD8592112.1"/>
    </source>
</evidence>
<dbReference type="AlphaFoldDB" id="A0A7S0PUR6"/>
<reference evidence="1" key="1">
    <citation type="submission" date="2021-01" db="EMBL/GenBank/DDBJ databases">
        <authorList>
            <person name="Corre E."/>
            <person name="Pelletier E."/>
            <person name="Niang G."/>
            <person name="Scheremetjew M."/>
            <person name="Finn R."/>
            <person name="Kale V."/>
            <person name="Holt S."/>
            <person name="Cochrane G."/>
            <person name="Meng A."/>
            <person name="Brown T."/>
            <person name="Cohen L."/>
        </authorList>
    </citation>
    <scope>NUCLEOTIDE SEQUENCE</scope>
    <source>
        <strain evidence="1">CCMP494</strain>
    </source>
</reference>
<accession>A0A7S0PUR6</accession>
<organism evidence="1">
    <name type="scientific">Micromonas pusilla</name>
    <name type="common">Picoplanktonic green alga</name>
    <name type="synonym">Chromulina pusilla</name>
    <dbReference type="NCBI Taxonomy" id="38833"/>
    <lineage>
        <taxon>Eukaryota</taxon>
        <taxon>Viridiplantae</taxon>
        <taxon>Chlorophyta</taxon>
        <taxon>Mamiellophyceae</taxon>
        <taxon>Mamiellales</taxon>
        <taxon>Mamiellaceae</taxon>
        <taxon>Micromonas</taxon>
    </lineage>
</organism>
<dbReference type="Gene3D" id="3.40.50.1000">
    <property type="entry name" value="HAD superfamily/HAD-like"/>
    <property type="match status" value="1"/>
</dbReference>
<dbReference type="GO" id="GO:0009166">
    <property type="term" value="P:nucleotide catabolic process"/>
    <property type="evidence" value="ECO:0007669"/>
    <property type="project" value="TreeGrafter"/>
</dbReference>
<dbReference type="InterPro" id="IPR036412">
    <property type="entry name" value="HAD-like_sf"/>
</dbReference>
<dbReference type="Pfam" id="PF00702">
    <property type="entry name" value="Hydrolase"/>
    <property type="match status" value="1"/>
</dbReference>
<dbReference type="NCBIfam" id="TIGR01993">
    <property type="entry name" value="Pyr-5-nucltdase"/>
    <property type="match status" value="1"/>
</dbReference>
<dbReference type="SUPFAM" id="SSF56784">
    <property type="entry name" value="HAD-like"/>
    <property type="match status" value="1"/>
</dbReference>
<dbReference type="SFLD" id="SFLDG01132">
    <property type="entry name" value="C1.5.3:_5'-Nucleotidase_Like"/>
    <property type="match status" value="1"/>
</dbReference>
<dbReference type="InterPro" id="IPR010237">
    <property type="entry name" value="Pyr-5-nucltdase"/>
</dbReference>
<dbReference type="PANTHER" id="PTHR47438:SF1">
    <property type="entry name" value="PHOSPHATE METABOLISM PROTEIN 8-RELATED"/>
    <property type="match status" value="1"/>
</dbReference>